<protein>
    <submittedName>
        <fullName evidence="1">Uncharacterized protein</fullName>
    </submittedName>
</protein>
<keyword evidence="1" id="KW-0496">Mitochondrion</keyword>
<organism evidence="1">
    <name type="scientific">Phanerochaete carnosa</name>
    <dbReference type="NCBI Taxonomy" id="231932"/>
    <lineage>
        <taxon>Eukaryota</taxon>
        <taxon>Fungi</taxon>
        <taxon>Dikarya</taxon>
        <taxon>Basidiomycota</taxon>
        <taxon>Agaricomycotina</taxon>
        <taxon>Agaricomycetes</taxon>
        <taxon>Polyporales</taxon>
        <taxon>Phanerochaetaceae</taxon>
        <taxon>Phanerochaete</taxon>
    </lineage>
</organism>
<dbReference type="GeneID" id="67278553"/>
<evidence type="ECO:0000313" key="1">
    <source>
        <dbReference type="EMBL" id="QRZ60409.1"/>
    </source>
</evidence>
<sequence>MTLVSDPAAFSHYSSFSYLMLKHEPGQVRGDSASACEALVAYPCFSIRQPKTKGTKEYNDRNNTRLAAAALPFGALAQKQKQSESITTSLGYDNRIHWGAVWTKFNNNIIIHT</sequence>
<name>A0A895KUF8_9APHY</name>
<dbReference type="RefSeq" id="YP_010170427.1">
    <property type="nucleotide sequence ID" value="NC_057606.1"/>
</dbReference>
<dbReference type="EMBL" id="MT090080">
    <property type="protein sequence ID" value="QRZ60409.1"/>
    <property type="molecule type" value="Genomic_DNA"/>
</dbReference>
<reference evidence="1" key="1">
    <citation type="journal article" date="2020" name="Int. J. Biol. Macromol.">
        <title>The 206 kbp mitochondrial genome of Phanerochaete carnosa reveals dynamics of introns, accumulation of repeat sequences and plasmid-derived genes.</title>
        <authorList>
            <person name="Wang X."/>
            <person name="Song A."/>
            <person name="Wang F."/>
            <person name="Chen M."/>
            <person name="Li X."/>
            <person name="Li Q."/>
            <person name="Liu N."/>
        </authorList>
    </citation>
    <scope>NUCLEOTIDE SEQUENCE</scope>
</reference>
<accession>A0A895KUF8</accession>
<gene>
    <name evidence="1" type="primary">orf113</name>
</gene>
<proteinExistence type="predicted"/>
<dbReference type="AlphaFoldDB" id="A0A895KUF8"/>
<geneLocation type="mitochondrion" evidence="1"/>